<name>A0AAX2RLH2_BURCE</name>
<evidence type="ECO:0000313" key="1">
    <source>
        <dbReference type="EMBL" id="TEU41587.1"/>
    </source>
</evidence>
<dbReference type="AlphaFoldDB" id="A0AAX2RLH2"/>
<dbReference type="EMBL" id="SNSQ01000035">
    <property type="protein sequence ID" value="TEU41587.1"/>
    <property type="molecule type" value="Genomic_DNA"/>
</dbReference>
<dbReference type="RefSeq" id="WP_134256805.1">
    <property type="nucleotide sequence ID" value="NZ_SNSG01000032.1"/>
</dbReference>
<proteinExistence type="predicted"/>
<dbReference type="Proteomes" id="UP000298234">
    <property type="component" value="Unassembled WGS sequence"/>
</dbReference>
<sequence>MEEQARAENPAGVSKRDVTMYKVDLMDRGQDLTTLYVVDGVIVYCGPFQRLTWEGRALTEKVFEEGDTIVFSDDGRSLEYPVIGVEKVDRELPYDVWLERIDALAWGQWGERNYTANTGAGKPGDPWIEPYLEGDSPIEAWEEEVLAACS</sequence>
<comment type="caution">
    <text evidence="1">The sequence shown here is derived from an EMBL/GenBank/DDBJ whole genome shotgun (WGS) entry which is preliminary data.</text>
</comment>
<evidence type="ECO:0000313" key="2">
    <source>
        <dbReference type="Proteomes" id="UP000298234"/>
    </source>
</evidence>
<protein>
    <submittedName>
        <fullName evidence="1">Uncharacterized protein</fullName>
    </submittedName>
</protein>
<organism evidence="1 2">
    <name type="scientific">Burkholderia cepacia</name>
    <name type="common">Pseudomonas cepacia</name>
    <dbReference type="NCBI Taxonomy" id="292"/>
    <lineage>
        <taxon>Bacteria</taxon>
        <taxon>Pseudomonadati</taxon>
        <taxon>Pseudomonadota</taxon>
        <taxon>Betaproteobacteria</taxon>
        <taxon>Burkholderiales</taxon>
        <taxon>Burkholderiaceae</taxon>
        <taxon>Burkholderia</taxon>
        <taxon>Burkholderia cepacia complex</taxon>
    </lineage>
</organism>
<gene>
    <name evidence="1" type="ORF">E3D37_26575</name>
</gene>
<accession>A0AAX2RLH2</accession>
<reference evidence="1 2" key="1">
    <citation type="submission" date="2019-03" db="EMBL/GenBank/DDBJ databases">
        <title>Burkholderia cepacia outbreak.</title>
        <authorList>
            <person name="Farzana R."/>
            <person name="Walsh T.R."/>
        </authorList>
    </citation>
    <scope>NUCLEOTIDE SEQUENCE [LARGE SCALE GENOMIC DNA]</scope>
    <source>
        <strain evidence="2">d13</strain>
    </source>
</reference>